<comment type="caution">
    <text evidence="1">The sequence shown here is derived from an EMBL/GenBank/DDBJ whole genome shotgun (WGS) entry which is preliminary data.</text>
</comment>
<evidence type="ECO:0000313" key="2">
    <source>
        <dbReference type="Proteomes" id="UP001431784"/>
    </source>
</evidence>
<dbReference type="RefSeq" id="WP_274352584.1">
    <property type="nucleotide sequence ID" value="NZ_JAQZSM010000010.1"/>
</dbReference>
<organism evidence="1 2">
    <name type="scientific">Roseinatronobacter alkalisoli</name>
    <dbReference type="NCBI Taxonomy" id="3028235"/>
    <lineage>
        <taxon>Bacteria</taxon>
        <taxon>Pseudomonadati</taxon>
        <taxon>Pseudomonadota</taxon>
        <taxon>Alphaproteobacteria</taxon>
        <taxon>Rhodobacterales</taxon>
        <taxon>Paracoccaceae</taxon>
        <taxon>Roseinatronobacter</taxon>
    </lineage>
</organism>
<keyword evidence="2" id="KW-1185">Reference proteome</keyword>
<protein>
    <recommendedName>
        <fullName evidence="3">Co-chaperone DjlA N-terminal domain-containing protein</fullName>
    </recommendedName>
</protein>
<evidence type="ECO:0008006" key="3">
    <source>
        <dbReference type="Google" id="ProtNLM"/>
    </source>
</evidence>
<dbReference type="Proteomes" id="UP001431784">
    <property type="component" value="Unassembled WGS sequence"/>
</dbReference>
<name>A0ABT5TC18_9RHOB</name>
<evidence type="ECO:0000313" key="1">
    <source>
        <dbReference type="EMBL" id="MDD7971911.1"/>
    </source>
</evidence>
<proteinExistence type="predicted"/>
<sequence>MHILAGIILAIGGAIWWWARRNPEDAISAAQDAVTVARNAPRKIAFRRQLKAHPVEGIDDVRLAIAALGEAFIRLDDLPTKESRTRLDLALHNAYRLSGADAEEMRVLSVWLVDQCGGAQAAVSRLGRRLYKIEGSQAWDQVGQIFENAVGNDLSESQVNAVNDLKIALHIR</sequence>
<dbReference type="EMBL" id="JAQZSM010000010">
    <property type="protein sequence ID" value="MDD7971911.1"/>
    <property type="molecule type" value="Genomic_DNA"/>
</dbReference>
<accession>A0ABT5TC18</accession>
<reference evidence="1" key="1">
    <citation type="submission" date="2023-02" db="EMBL/GenBank/DDBJ databases">
        <title>Description of Roseinatronobacter alkalisoli sp. nov., an alkaliphilic bacerium isolated from soda soil.</title>
        <authorList>
            <person name="Wei W."/>
        </authorList>
    </citation>
    <scope>NUCLEOTIDE SEQUENCE</scope>
    <source>
        <strain evidence="1">HJB301</strain>
    </source>
</reference>
<gene>
    <name evidence="1" type="ORF">PUT78_12435</name>
</gene>